<sequence length="153" mass="16108">MPHLPNAARPIAYAAAVAASTWGIMSAVGGADAQQASNFVTLTSTNDSLDGLRWKARPVIVLADDPADPAYRIQMTNLKSAASELKDRDIVVLSEADGSASALRDALGNPEGFRVVLVGKDGGIKVNQNSPLGVSELFSTIDAMPMRQREMKG</sequence>
<organism evidence="3 4">
    <name type="scientific">Thioclava kandeliae</name>
    <dbReference type="NCBI Taxonomy" id="3070818"/>
    <lineage>
        <taxon>Bacteria</taxon>
        <taxon>Pseudomonadati</taxon>
        <taxon>Pseudomonadota</taxon>
        <taxon>Alphaproteobacteria</taxon>
        <taxon>Rhodobacterales</taxon>
        <taxon>Paracoccaceae</taxon>
        <taxon>Thioclava</taxon>
    </lineage>
</organism>
<evidence type="ECO:0000313" key="3">
    <source>
        <dbReference type="EMBL" id="MER5172533.1"/>
    </source>
</evidence>
<keyword evidence="4" id="KW-1185">Reference proteome</keyword>
<reference evidence="3 4" key="1">
    <citation type="submission" date="2024-06" db="EMBL/GenBank/DDBJ databases">
        <title>Thioclava kandeliae sp. nov. from a rhizosphere soil sample of Kandelia candel in a mangrove.</title>
        <authorList>
            <person name="Mu T."/>
        </authorList>
    </citation>
    <scope>NUCLEOTIDE SEQUENCE [LARGE SCALE GENOMIC DNA]</scope>
    <source>
        <strain evidence="3 4">CPCC 100088</strain>
    </source>
</reference>
<dbReference type="RefSeq" id="WP_350937420.1">
    <property type="nucleotide sequence ID" value="NZ_JAYWLC010000009.1"/>
</dbReference>
<gene>
    <name evidence="3" type="ORF">VSX56_12190</name>
</gene>
<comment type="caution">
    <text evidence="3">The sequence shown here is derived from an EMBL/GenBank/DDBJ whole genome shotgun (WGS) entry which is preliminary data.</text>
</comment>
<protein>
    <submittedName>
        <fullName evidence="3">DUF4174 domain-containing protein</fullName>
    </submittedName>
</protein>
<dbReference type="Proteomes" id="UP001438953">
    <property type="component" value="Unassembled WGS sequence"/>
</dbReference>
<dbReference type="Pfam" id="PF13778">
    <property type="entry name" value="DUF4174"/>
    <property type="match status" value="1"/>
</dbReference>
<evidence type="ECO:0000259" key="2">
    <source>
        <dbReference type="Pfam" id="PF13778"/>
    </source>
</evidence>
<feature type="domain" description="DUF4174" evidence="2">
    <location>
        <begin position="49"/>
        <end position="150"/>
    </location>
</feature>
<proteinExistence type="predicted"/>
<dbReference type="EMBL" id="JAYWLC010000009">
    <property type="protein sequence ID" value="MER5172533.1"/>
    <property type="molecule type" value="Genomic_DNA"/>
</dbReference>
<keyword evidence="1" id="KW-0732">Signal</keyword>
<name>A0ABV1SI09_9RHOB</name>
<evidence type="ECO:0000313" key="4">
    <source>
        <dbReference type="Proteomes" id="UP001438953"/>
    </source>
</evidence>
<evidence type="ECO:0000256" key="1">
    <source>
        <dbReference type="ARBA" id="ARBA00022729"/>
    </source>
</evidence>
<accession>A0ABV1SI09</accession>
<dbReference type="InterPro" id="IPR025232">
    <property type="entry name" value="DUF4174"/>
</dbReference>